<feature type="compositionally biased region" description="Acidic residues" evidence="1">
    <location>
        <begin position="209"/>
        <end position="219"/>
    </location>
</feature>
<evidence type="ECO:0000256" key="1">
    <source>
        <dbReference type="SAM" id="MobiDB-lite"/>
    </source>
</evidence>
<accession>A0A9P6HUA4</accession>
<dbReference type="InterPro" id="IPR051647">
    <property type="entry name" value="Mediator_comp_sub12"/>
</dbReference>
<dbReference type="RefSeq" id="XP_038739378.1">
    <property type="nucleotide sequence ID" value="XM_038895337.1"/>
</dbReference>
<comment type="caution">
    <text evidence="2">The sequence shown here is derived from an EMBL/GenBank/DDBJ whole genome shotgun (WGS) entry which is preliminary data.</text>
</comment>
<dbReference type="GO" id="GO:0045944">
    <property type="term" value="P:positive regulation of transcription by RNA polymerase II"/>
    <property type="evidence" value="ECO:0007669"/>
    <property type="project" value="TreeGrafter"/>
</dbReference>
<dbReference type="PANTHER" id="PTHR46007:SF8">
    <property type="entry name" value="C2H2-TYPE DOMAIN-CONTAINING PROTEIN"/>
    <property type="match status" value="1"/>
</dbReference>
<dbReference type="Proteomes" id="UP000781932">
    <property type="component" value="Unassembled WGS sequence"/>
</dbReference>
<feature type="compositionally biased region" description="Low complexity" evidence="1">
    <location>
        <begin position="92"/>
        <end position="114"/>
    </location>
</feature>
<dbReference type="OrthoDB" id="341259at2759"/>
<evidence type="ECO:0000313" key="2">
    <source>
        <dbReference type="EMBL" id="KAF9869917.1"/>
    </source>
</evidence>
<feature type="compositionally biased region" description="Basic and acidic residues" evidence="1">
    <location>
        <begin position="193"/>
        <end position="205"/>
    </location>
</feature>
<dbReference type="AlphaFoldDB" id="A0A9P6HUA4"/>
<dbReference type="GO" id="GO:0003713">
    <property type="term" value="F:transcription coactivator activity"/>
    <property type="evidence" value="ECO:0007669"/>
    <property type="project" value="TreeGrafter"/>
</dbReference>
<reference evidence="2" key="2">
    <citation type="submission" date="2020-11" db="EMBL/GenBank/DDBJ databases">
        <title>Whole genome sequencing of Colletotrichum sp.</title>
        <authorList>
            <person name="Li H."/>
        </authorList>
    </citation>
    <scope>NUCLEOTIDE SEQUENCE</scope>
    <source>
        <strain evidence="2">CkLH20</strain>
    </source>
</reference>
<reference evidence="2" key="1">
    <citation type="submission" date="2020-03" db="EMBL/GenBank/DDBJ databases">
        <authorList>
            <person name="He L."/>
        </authorList>
    </citation>
    <scope>NUCLEOTIDE SEQUENCE</scope>
    <source>
        <strain evidence="2">CkLH20</strain>
    </source>
</reference>
<gene>
    <name evidence="2" type="ORF">CkaCkLH20_12624</name>
</gene>
<feature type="region of interest" description="Disordered" evidence="1">
    <location>
        <begin position="132"/>
        <end position="165"/>
    </location>
</feature>
<feature type="region of interest" description="Disordered" evidence="1">
    <location>
        <begin position="322"/>
        <end position="344"/>
    </location>
</feature>
<keyword evidence="3" id="KW-1185">Reference proteome</keyword>
<feature type="region of interest" description="Disordered" evidence="1">
    <location>
        <begin position="179"/>
        <end position="253"/>
    </location>
</feature>
<name>A0A9P6HUA4_9PEZI</name>
<dbReference type="GeneID" id="62168411"/>
<feature type="region of interest" description="Disordered" evidence="1">
    <location>
        <begin position="92"/>
        <end position="118"/>
    </location>
</feature>
<evidence type="ECO:0000313" key="3">
    <source>
        <dbReference type="Proteomes" id="UP000781932"/>
    </source>
</evidence>
<dbReference type="EMBL" id="JAATWM020000062">
    <property type="protein sequence ID" value="KAF9869917.1"/>
    <property type="molecule type" value="Genomic_DNA"/>
</dbReference>
<proteinExistence type="predicted"/>
<organism evidence="2 3">
    <name type="scientific">Colletotrichum karsti</name>
    <dbReference type="NCBI Taxonomy" id="1095194"/>
    <lineage>
        <taxon>Eukaryota</taxon>
        <taxon>Fungi</taxon>
        <taxon>Dikarya</taxon>
        <taxon>Ascomycota</taxon>
        <taxon>Pezizomycotina</taxon>
        <taxon>Sordariomycetes</taxon>
        <taxon>Hypocreomycetidae</taxon>
        <taxon>Glomerellales</taxon>
        <taxon>Glomerellaceae</taxon>
        <taxon>Colletotrichum</taxon>
        <taxon>Colletotrichum boninense species complex</taxon>
    </lineage>
</organism>
<protein>
    <submittedName>
        <fullName evidence="2">Uncharacterized protein</fullName>
    </submittedName>
</protein>
<dbReference type="PANTHER" id="PTHR46007">
    <property type="entry name" value="MEDIATOR OF RNA POLYMERASE II TRANSCRIPTION SUBUNIT 12"/>
    <property type="match status" value="1"/>
</dbReference>
<sequence>MVTWLPADAGTSIDAIAMYPCICLPRHMFLQDNHNDHNVVEPDDASVATPLHLAIAHGHEATNLIQYYPHAQPQTSAHAAVYLPQDLVPLAQQQQQDTPPPAQQHRQPLQSPQQGDEQRQVVLEENDQVISIDLDADGVGNESEHGEVTNNVGDDESDNHSSESQVDYHRGLVSAAPPLSADEMHTLFPPNSPDRRSEADSDAQRADNSGDEGFNDEDDARFFIASSKRCADGSSPKPTMTTPQGQAATSGSRTSFLTSRRAGAIPLKVQDAVVPLEEEDGKDLLAVFNDMLPTLVLELEADQEQAQQQQAQQQQHYPVDEGMYFDNNAQPQQLPQGEEQHPSPPAAVDIVERLRQLEQAFLDQLNADAADAATPPPAPPHPRCRRRQPVMDVDARRVARDAGALASNAVSRRLQRARNVFTSAQKARAARVARDATTSYLMELAAAAEENDEDDDYMP</sequence>
<dbReference type="GO" id="GO:0016592">
    <property type="term" value="C:mediator complex"/>
    <property type="evidence" value="ECO:0007669"/>
    <property type="project" value="TreeGrafter"/>
</dbReference>
<feature type="compositionally biased region" description="Polar residues" evidence="1">
    <location>
        <begin position="236"/>
        <end position="253"/>
    </location>
</feature>